<dbReference type="Pfam" id="PF10328">
    <property type="entry name" value="7TM_GPCR_Srx"/>
    <property type="match status" value="1"/>
</dbReference>
<accession>A0ABR1C6I7</accession>
<sequence>MDSRLWRRGNLFPPEDNVGRIAELVVGIPYAAIPVIQLGAAYNRVIAIYLPFSYDKLCNKRLALMTIGLGLCYGTFITLHEIFAKCRFVYNPNILSWNYLDCKRQVLELKFIYPVVIMAAMTILMNLFTATRVLVETSEPLTDCATPLLKDKSGTNLPNPNG</sequence>
<feature type="domain" description="7TM GPCR serpentine receptor class x (Srx)" evidence="2">
    <location>
        <begin position="21"/>
        <end position="137"/>
    </location>
</feature>
<dbReference type="InterPro" id="IPR019430">
    <property type="entry name" value="7TM_GPCR_serpentine_rcpt_Srx"/>
</dbReference>
<gene>
    <name evidence="3" type="primary">Necator_chrII.g4720</name>
    <name evidence="3" type="ORF">RB195_016928</name>
</gene>
<keyword evidence="1" id="KW-0472">Membrane</keyword>
<feature type="transmembrane region" description="Helical" evidence="1">
    <location>
        <begin position="111"/>
        <end position="130"/>
    </location>
</feature>
<reference evidence="3 4" key="1">
    <citation type="submission" date="2023-08" db="EMBL/GenBank/DDBJ databases">
        <title>A Necator americanus chromosomal reference genome.</title>
        <authorList>
            <person name="Ilik V."/>
            <person name="Petrzelkova K.J."/>
            <person name="Pardy F."/>
            <person name="Fuh T."/>
            <person name="Niatou-Singa F.S."/>
            <person name="Gouil Q."/>
            <person name="Baker L."/>
            <person name="Ritchie M.E."/>
            <person name="Jex A.R."/>
            <person name="Gazzola D."/>
            <person name="Li H."/>
            <person name="Toshio Fujiwara R."/>
            <person name="Zhan B."/>
            <person name="Aroian R.V."/>
            <person name="Pafco B."/>
            <person name="Schwarz E.M."/>
        </authorList>
    </citation>
    <scope>NUCLEOTIDE SEQUENCE [LARGE SCALE GENOMIC DNA]</scope>
    <source>
        <strain evidence="3 4">Aroian</strain>
        <tissue evidence="3">Whole animal</tissue>
    </source>
</reference>
<protein>
    <recommendedName>
        <fullName evidence="2">7TM GPCR serpentine receptor class x (Srx) domain-containing protein</fullName>
    </recommendedName>
</protein>
<keyword evidence="4" id="KW-1185">Reference proteome</keyword>
<dbReference type="PANTHER" id="PTHR46611">
    <property type="entry name" value="SERPENTINE RECEPTOR, CLASS X-RELATED"/>
    <property type="match status" value="1"/>
</dbReference>
<dbReference type="Proteomes" id="UP001303046">
    <property type="component" value="Unassembled WGS sequence"/>
</dbReference>
<dbReference type="Gene3D" id="1.20.1070.10">
    <property type="entry name" value="Rhodopsin 7-helix transmembrane proteins"/>
    <property type="match status" value="1"/>
</dbReference>
<dbReference type="EMBL" id="JAVFWL010000002">
    <property type="protein sequence ID" value="KAK6732851.1"/>
    <property type="molecule type" value="Genomic_DNA"/>
</dbReference>
<keyword evidence="1" id="KW-0812">Transmembrane</keyword>
<evidence type="ECO:0000313" key="4">
    <source>
        <dbReference type="Proteomes" id="UP001303046"/>
    </source>
</evidence>
<feature type="transmembrane region" description="Helical" evidence="1">
    <location>
        <begin position="21"/>
        <end position="42"/>
    </location>
</feature>
<organism evidence="3 4">
    <name type="scientific">Necator americanus</name>
    <name type="common">Human hookworm</name>
    <dbReference type="NCBI Taxonomy" id="51031"/>
    <lineage>
        <taxon>Eukaryota</taxon>
        <taxon>Metazoa</taxon>
        <taxon>Ecdysozoa</taxon>
        <taxon>Nematoda</taxon>
        <taxon>Chromadorea</taxon>
        <taxon>Rhabditida</taxon>
        <taxon>Rhabditina</taxon>
        <taxon>Rhabditomorpha</taxon>
        <taxon>Strongyloidea</taxon>
        <taxon>Ancylostomatidae</taxon>
        <taxon>Bunostominae</taxon>
        <taxon>Necator</taxon>
    </lineage>
</organism>
<keyword evidence="1" id="KW-1133">Transmembrane helix</keyword>
<proteinExistence type="predicted"/>
<evidence type="ECO:0000256" key="1">
    <source>
        <dbReference type="SAM" id="Phobius"/>
    </source>
</evidence>
<evidence type="ECO:0000313" key="3">
    <source>
        <dbReference type="EMBL" id="KAK6732851.1"/>
    </source>
</evidence>
<name>A0ABR1C6I7_NECAM</name>
<feature type="transmembrane region" description="Helical" evidence="1">
    <location>
        <begin position="62"/>
        <end position="83"/>
    </location>
</feature>
<evidence type="ECO:0000259" key="2">
    <source>
        <dbReference type="Pfam" id="PF10328"/>
    </source>
</evidence>
<comment type="caution">
    <text evidence="3">The sequence shown here is derived from an EMBL/GenBank/DDBJ whole genome shotgun (WGS) entry which is preliminary data.</text>
</comment>